<dbReference type="InterPro" id="IPR039694">
    <property type="entry name" value="WDR11"/>
</dbReference>
<feature type="domain" description="WDR11 TPR" evidence="5">
    <location>
        <begin position="854"/>
        <end position="1056"/>
    </location>
</feature>
<evidence type="ECO:0000256" key="2">
    <source>
        <dbReference type="SAM" id="MobiDB-lite"/>
    </source>
</evidence>
<protein>
    <submittedName>
        <fullName evidence="6">WD repeat-containing protein</fullName>
    </submittedName>
</protein>
<reference evidence="6 7" key="1">
    <citation type="submission" date="2024-03" db="EMBL/GenBank/DDBJ databases">
        <title>The Acrasis kona genome and developmental transcriptomes reveal deep origins of eukaryotic multicellular pathways.</title>
        <authorList>
            <person name="Sheikh S."/>
            <person name="Fu C.-J."/>
            <person name="Brown M.W."/>
            <person name="Baldauf S.L."/>
        </authorList>
    </citation>
    <scope>NUCLEOTIDE SEQUENCE [LARGE SCALE GENOMIC DNA]</scope>
    <source>
        <strain evidence="6 7">ATCC MYA-3509</strain>
    </source>
</reference>
<sequence length="1164" mass="131345">MFTENITKVKKFPFRADWGENNLLAYCCQNYIVVVDPISVQLVTTLYGHKCMTTALSWCSMSKIKGIERGNSSILASGDERGAIIVWEVKKARKVSIMMEDVSGSQKKSIIQLKWINDDFTFLLSLSTPNILTLWNAVTRSKVWRVTLEEPVTGFSLDPFTRTTLVLPSENGWLFVINDFNTRSQPEQISKRLQVGSTPNKQPNAPNQTALRDFIFTPHMRGQLHLIARREVTTFDLALRQSVTDSTQGRTTLRGTKSDFRRIHVNESDKNLIYSVHEDGTLAAWVYNSNLFKYEPTFCDAVRGSKHGADRPGLLYATCFSPDGKRTAAVSSDGKLWIWEFMQSTSSPSKWLLTGLLEHIPSQISSIQVSPFDHLIAVGTTNGFLMVINLLTSQIIHKYEIYNLPVQGVKWISPHQILCFCYKKNSSNYLNYLIICNLLSGKFVHLKRDQSDETSFIRAVRVSFTQKYLIVLCKDRPVEVWSLETLTLLRILPFTSITALEWCPPRRKDVSKEIFFFTSTDGSLHFYRIEGDRVIADTKKPKIFAYNQICSLAWKGDRLVSGDTAGNINLWDLTTKRVKTIASHRGLVRRIQFSPEGNFILILFIEGDFVIWDLDHNKCMSQSPANLVAISIDWAGNNYPVVATNTGSVIVYDLALNAPNSNVAYHQLSEPTLTPCMLPNSIAQNLRACMENNDWQLDSDSNLDLKFTNVTNAYGQFIPVGIATENMNQGSLLIELLPSGLHSELIRSSTSTARRCLMTANYFGDSISKHFWTLALRYLHAYSSEAPLESIVPVDSNYELELPISYDLLRDNSSLLADELYNASKQDESVRKSNTVDLYAQVAQIHACLNHPQDAVNLLLETPADHPDMYLNFLHACVISAASRPGTDRDHFYSTVLFVASNLISQQKNDRDVNTGVELMILIGEGFRACKTLQDFDQWDKAARLARCVLDENHSKVILSRWADHLTSSGQLMKSIGLWMSLGLFREVIDLLHKSELDDIAALFCKACTEHGFDLSRMHKGTVLKVIQPTQLSTPSYESQDNDCTTRKLMYFIYQQYGTYLGRIGNEKLALHYCNGIIKGSDVGLAVSGAAVEGETLEGMGREQSLSDNMNSSLMLDVDVHMDEMDKVVREVKLLEFEDANMSPNAEEQQKKQQEQLDDGWAFM</sequence>
<comment type="caution">
    <text evidence="6">The sequence shown here is derived from an EMBL/GenBank/DDBJ whole genome shotgun (WGS) entry which is preliminary data.</text>
</comment>
<gene>
    <name evidence="6" type="ORF">AKO1_004074</name>
</gene>
<feature type="domain" description="WDR11 second beta-propeller" evidence="4">
    <location>
        <begin position="508"/>
        <end position="623"/>
    </location>
</feature>
<dbReference type="PANTHER" id="PTHR14593:SF5">
    <property type="entry name" value="WD REPEAT-CONTAINING PROTEIN 11"/>
    <property type="match status" value="1"/>
</dbReference>
<dbReference type="EMBL" id="JAOPGA020000701">
    <property type="protein sequence ID" value="KAL0480900.1"/>
    <property type="molecule type" value="Genomic_DNA"/>
</dbReference>
<evidence type="ECO:0000259" key="4">
    <source>
        <dbReference type="Pfam" id="PF23752"/>
    </source>
</evidence>
<name>A0AAW2YVU0_9EUKA</name>
<keyword evidence="1" id="KW-0853">WD repeat</keyword>
<evidence type="ECO:0000256" key="1">
    <source>
        <dbReference type="PROSITE-ProRule" id="PRU00221"/>
    </source>
</evidence>
<dbReference type="SMART" id="SM00320">
    <property type="entry name" value="WD40"/>
    <property type="match status" value="9"/>
</dbReference>
<feature type="repeat" description="WD" evidence="1">
    <location>
        <begin position="581"/>
        <end position="622"/>
    </location>
</feature>
<dbReference type="Pfam" id="PF23753">
    <property type="entry name" value="TPR_WDR11"/>
    <property type="match status" value="1"/>
</dbReference>
<accession>A0AAW2YVU0</accession>
<dbReference type="SUPFAM" id="SSF50978">
    <property type="entry name" value="WD40 repeat-like"/>
    <property type="match status" value="2"/>
</dbReference>
<dbReference type="InterPro" id="IPR057854">
    <property type="entry name" value="TPR_WDR11"/>
</dbReference>
<feature type="domain" description="WDR11 second beta-propeller" evidence="4">
    <location>
        <begin position="375"/>
        <end position="506"/>
    </location>
</feature>
<dbReference type="AlphaFoldDB" id="A0AAW2YVU0"/>
<dbReference type="Proteomes" id="UP001431209">
    <property type="component" value="Unassembled WGS sequence"/>
</dbReference>
<organism evidence="6 7">
    <name type="scientific">Acrasis kona</name>
    <dbReference type="NCBI Taxonomy" id="1008807"/>
    <lineage>
        <taxon>Eukaryota</taxon>
        <taxon>Discoba</taxon>
        <taxon>Heterolobosea</taxon>
        <taxon>Tetramitia</taxon>
        <taxon>Eutetramitia</taxon>
        <taxon>Acrasidae</taxon>
        <taxon>Acrasis</taxon>
    </lineage>
</organism>
<dbReference type="InterPro" id="IPR001680">
    <property type="entry name" value="WD40_rpt"/>
</dbReference>
<dbReference type="PROSITE" id="PS50082">
    <property type="entry name" value="WD_REPEATS_2"/>
    <property type="match status" value="1"/>
</dbReference>
<proteinExistence type="predicted"/>
<dbReference type="Pfam" id="PF23752">
    <property type="entry name" value="Beta-prop_WDR11_2nd"/>
    <property type="match status" value="2"/>
</dbReference>
<dbReference type="Pfam" id="PF23751">
    <property type="entry name" value="Beta-prop_WDR11_1st"/>
    <property type="match status" value="1"/>
</dbReference>
<dbReference type="PANTHER" id="PTHR14593">
    <property type="entry name" value="WD REPEAT-CONTAINING PROTEIN 11"/>
    <property type="match status" value="1"/>
</dbReference>
<dbReference type="Gene3D" id="2.130.10.10">
    <property type="entry name" value="YVTN repeat-like/Quinoprotein amine dehydrogenase"/>
    <property type="match status" value="3"/>
</dbReference>
<feature type="domain" description="WDR11 first beta-propeller" evidence="3">
    <location>
        <begin position="16"/>
        <end position="285"/>
    </location>
</feature>
<dbReference type="InterPro" id="IPR036322">
    <property type="entry name" value="WD40_repeat_dom_sf"/>
</dbReference>
<feature type="region of interest" description="Disordered" evidence="2">
    <location>
        <begin position="1140"/>
        <end position="1164"/>
    </location>
</feature>
<dbReference type="GO" id="GO:0005737">
    <property type="term" value="C:cytoplasm"/>
    <property type="evidence" value="ECO:0007669"/>
    <property type="project" value="TreeGrafter"/>
</dbReference>
<keyword evidence="7" id="KW-1185">Reference proteome</keyword>
<evidence type="ECO:0000313" key="6">
    <source>
        <dbReference type="EMBL" id="KAL0480900.1"/>
    </source>
</evidence>
<evidence type="ECO:0000259" key="3">
    <source>
        <dbReference type="Pfam" id="PF23751"/>
    </source>
</evidence>
<evidence type="ECO:0000259" key="5">
    <source>
        <dbReference type="Pfam" id="PF23753"/>
    </source>
</evidence>
<dbReference type="InterPro" id="IPR057853">
    <property type="entry name" value="Beta-prop_WDR11_2nd"/>
</dbReference>
<dbReference type="InterPro" id="IPR057852">
    <property type="entry name" value="Beta-prop_WDR11_1st"/>
</dbReference>
<dbReference type="InterPro" id="IPR015943">
    <property type="entry name" value="WD40/YVTN_repeat-like_dom_sf"/>
</dbReference>
<evidence type="ECO:0000313" key="7">
    <source>
        <dbReference type="Proteomes" id="UP001431209"/>
    </source>
</evidence>